<gene>
    <name evidence="2" type="ORF">JOF56_009801</name>
</gene>
<keyword evidence="3" id="KW-1185">Reference proteome</keyword>
<dbReference type="Proteomes" id="UP001519332">
    <property type="component" value="Unassembled WGS sequence"/>
</dbReference>
<dbReference type="InterPro" id="IPR025847">
    <property type="entry name" value="MEDS_domain"/>
</dbReference>
<sequence length="274" mass="30591">MAFTDVEARWQVLTAYTRTGLVRGEKVLLVLGHSDLSDDDAVARMDDGSGHVESARDSGQLMITRNTSFYMPDGSFDKERQLETARTECDRAYREGWPGIRVAADMNWALEPGVDSEEVVDYEASLEPLFADSRYVAICWYDQRRFSDYTVGAMRAVHPLQVMERLDAVDVTQTRDGTRIAGSAELSTRGEFTEALREALKQQPDTHAPFHFELDLTDLTFMEAHCAWQLISFATSLPEGSKVTVRCGSLLELVLRGLGSADVPQLQLNVAEES</sequence>
<evidence type="ECO:0000313" key="2">
    <source>
        <dbReference type="EMBL" id="MBP2329416.1"/>
    </source>
</evidence>
<dbReference type="EMBL" id="JAGINW010000001">
    <property type="protein sequence ID" value="MBP2329416.1"/>
    <property type="molecule type" value="Genomic_DNA"/>
</dbReference>
<dbReference type="RefSeq" id="WP_209646213.1">
    <property type="nucleotide sequence ID" value="NZ_JAGINW010000001.1"/>
</dbReference>
<dbReference type="Pfam" id="PF14417">
    <property type="entry name" value="MEDS"/>
    <property type="match status" value="1"/>
</dbReference>
<organism evidence="2 3">
    <name type="scientific">Kibdelosporangium banguiense</name>
    <dbReference type="NCBI Taxonomy" id="1365924"/>
    <lineage>
        <taxon>Bacteria</taxon>
        <taxon>Bacillati</taxon>
        <taxon>Actinomycetota</taxon>
        <taxon>Actinomycetes</taxon>
        <taxon>Pseudonocardiales</taxon>
        <taxon>Pseudonocardiaceae</taxon>
        <taxon>Kibdelosporangium</taxon>
    </lineage>
</organism>
<evidence type="ECO:0000313" key="3">
    <source>
        <dbReference type="Proteomes" id="UP001519332"/>
    </source>
</evidence>
<evidence type="ECO:0000259" key="1">
    <source>
        <dbReference type="Pfam" id="PF14417"/>
    </source>
</evidence>
<proteinExistence type="predicted"/>
<feature type="domain" description="MEDS" evidence="1">
    <location>
        <begin position="3"/>
        <end position="159"/>
    </location>
</feature>
<protein>
    <recommendedName>
        <fullName evidence="1">MEDS domain-containing protein</fullName>
    </recommendedName>
</protein>
<reference evidence="2 3" key="1">
    <citation type="submission" date="2021-03" db="EMBL/GenBank/DDBJ databases">
        <title>Sequencing the genomes of 1000 actinobacteria strains.</title>
        <authorList>
            <person name="Klenk H.-P."/>
        </authorList>
    </citation>
    <scope>NUCLEOTIDE SEQUENCE [LARGE SCALE GENOMIC DNA]</scope>
    <source>
        <strain evidence="2 3">DSM 46670</strain>
    </source>
</reference>
<accession>A0ABS4TYD6</accession>
<comment type="caution">
    <text evidence="2">The sequence shown here is derived from an EMBL/GenBank/DDBJ whole genome shotgun (WGS) entry which is preliminary data.</text>
</comment>
<name>A0ABS4TYD6_9PSEU</name>